<keyword evidence="2" id="KW-1185">Reference proteome</keyword>
<organism evidence="1 2">
    <name type="scientific">Heterotrigona itama</name>
    <dbReference type="NCBI Taxonomy" id="395501"/>
    <lineage>
        <taxon>Eukaryota</taxon>
        <taxon>Metazoa</taxon>
        <taxon>Ecdysozoa</taxon>
        <taxon>Arthropoda</taxon>
        <taxon>Hexapoda</taxon>
        <taxon>Insecta</taxon>
        <taxon>Pterygota</taxon>
        <taxon>Neoptera</taxon>
        <taxon>Endopterygota</taxon>
        <taxon>Hymenoptera</taxon>
        <taxon>Apocrita</taxon>
        <taxon>Aculeata</taxon>
        <taxon>Apoidea</taxon>
        <taxon>Anthophila</taxon>
        <taxon>Apidae</taxon>
        <taxon>Heterotrigona</taxon>
    </lineage>
</organism>
<sequence>KFSGNFTLDRKFRDAPFLKNLMIDKMREANDTSERNLK</sequence>
<feature type="non-terminal residue" evidence="1">
    <location>
        <position position="38"/>
    </location>
</feature>
<reference evidence="1" key="1">
    <citation type="submission" date="2020-07" db="EMBL/GenBank/DDBJ databases">
        <authorList>
            <person name="Nazaruddin N."/>
        </authorList>
    </citation>
    <scope>NUCLEOTIDE SEQUENCE</scope>
</reference>
<accession>A0A6V7H596</accession>
<proteinExistence type="predicted"/>
<comment type="caution">
    <text evidence="1">The sequence shown here is derived from an EMBL/GenBank/DDBJ whole genome shotgun (WGS) entry which is preliminary data.</text>
</comment>
<protein>
    <submittedName>
        <fullName evidence="1">Uncharacterized protein</fullName>
    </submittedName>
</protein>
<evidence type="ECO:0000313" key="1">
    <source>
        <dbReference type="EMBL" id="CAD1474574.1"/>
    </source>
</evidence>
<evidence type="ECO:0000313" key="2">
    <source>
        <dbReference type="Proteomes" id="UP000752696"/>
    </source>
</evidence>
<dbReference type="Proteomes" id="UP000752696">
    <property type="component" value="Unassembled WGS sequence"/>
</dbReference>
<dbReference type="EMBL" id="CAJDYZ010007717">
    <property type="protein sequence ID" value="CAD1474574.1"/>
    <property type="molecule type" value="Genomic_DNA"/>
</dbReference>
<name>A0A6V7H596_9HYME</name>
<feature type="non-terminal residue" evidence="1">
    <location>
        <position position="1"/>
    </location>
</feature>
<gene>
    <name evidence="1" type="ORF">MHI_LOCUS478886</name>
</gene>
<dbReference type="AlphaFoldDB" id="A0A6V7H596"/>